<keyword evidence="3" id="KW-1185">Reference proteome</keyword>
<name>A0ABP9K0F6_9NOCA</name>
<feature type="region of interest" description="Disordered" evidence="1">
    <location>
        <begin position="1"/>
        <end position="22"/>
    </location>
</feature>
<dbReference type="EMBL" id="BAABJM010000001">
    <property type="protein sequence ID" value="GAA5047074.1"/>
    <property type="molecule type" value="Genomic_DNA"/>
</dbReference>
<accession>A0ABP9K0F6</accession>
<proteinExistence type="predicted"/>
<dbReference type="Proteomes" id="UP001500603">
    <property type="component" value="Unassembled WGS sequence"/>
</dbReference>
<feature type="compositionally biased region" description="Polar residues" evidence="1">
    <location>
        <begin position="69"/>
        <end position="85"/>
    </location>
</feature>
<feature type="region of interest" description="Disordered" evidence="1">
    <location>
        <begin position="69"/>
        <end position="91"/>
    </location>
</feature>
<evidence type="ECO:0000313" key="2">
    <source>
        <dbReference type="EMBL" id="GAA5047074.1"/>
    </source>
</evidence>
<sequence>MRRGTAQCGRGGEPLGDQIELRRGGEDDFGLYGYVANHYSTPSSGSSWAEPREFPLQVIGRDTSAFGSISSPNFLTVSPQPQQHSPRLGKG</sequence>
<reference evidence="3" key="1">
    <citation type="journal article" date="2019" name="Int. J. Syst. Evol. Microbiol.">
        <title>The Global Catalogue of Microorganisms (GCM) 10K type strain sequencing project: providing services to taxonomists for standard genome sequencing and annotation.</title>
        <authorList>
            <consortium name="The Broad Institute Genomics Platform"/>
            <consortium name="The Broad Institute Genome Sequencing Center for Infectious Disease"/>
            <person name="Wu L."/>
            <person name="Ma J."/>
        </authorList>
    </citation>
    <scope>NUCLEOTIDE SEQUENCE [LARGE SCALE GENOMIC DNA]</scope>
    <source>
        <strain evidence="3">JCM 18298</strain>
    </source>
</reference>
<evidence type="ECO:0000256" key="1">
    <source>
        <dbReference type="SAM" id="MobiDB-lite"/>
    </source>
</evidence>
<gene>
    <name evidence="2" type="ORF">GCM10023318_13110</name>
</gene>
<evidence type="ECO:0000313" key="3">
    <source>
        <dbReference type="Proteomes" id="UP001500603"/>
    </source>
</evidence>
<organism evidence="2 3">
    <name type="scientific">Nocardia callitridis</name>
    <dbReference type="NCBI Taxonomy" id="648753"/>
    <lineage>
        <taxon>Bacteria</taxon>
        <taxon>Bacillati</taxon>
        <taxon>Actinomycetota</taxon>
        <taxon>Actinomycetes</taxon>
        <taxon>Mycobacteriales</taxon>
        <taxon>Nocardiaceae</taxon>
        <taxon>Nocardia</taxon>
    </lineage>
</organism>
<comment type="caution">
    <text evidence="2">The sequence shown here is derived from an EMBL/GenBank/DDBJ whole genome shotgun (WGS) entry which is preliminary data.</text>
</comment>
<protein>
    <submittedName>
        <fullName evidence="2">Uncharacterized protein</fullName>
    </submittedName>
</protein>